<dbReference type="RefSeq" id="WP_186981641.1">
    <property type="nucleotide sequence ID" value="NZ_JACOQH010000002.1"/>
</dbReference>
<protein>
    <submittedName>
        <fullName evidence="1">Phage tail sheath family protein</fullName>
    </submittedName>
</protein>
<evidence type="ECO:0000313" key="2">
    <source>
        <dbReference type="Proteomes" id="UP000621540"/>
    </source>
</evidence>
<gene>
    <name evidence="1" type="ORF">H8Z76_03035</name>
</gene>
<dbReference type="PANTHER" id="PTHR35861:SF2">
    <property type="entry name" value="FELS-2 PROPHAGE PROTEIN"/>
    <property type="match status" value="1"/>
</dbReference>
<name>A0ABR7I7T2_9FIRM</name>
<evidence type="ECO:0000313" key="1">
    <source>
        <dbReference type="EMBL" id="MBC5753008.1"/>
    </source>
</evidence>
<dbReference type="Proteomes" id="UP000621540">
    <property type="component" value="Unassembled WGS sequence"/>
</dbReference>
<dbReference type="PANTHER" id="PTHR35861">
    <property type="match status" value="1"/>
</dbReference>
<comment type="caution">
    <text evidence="1">The sequence shown here is derived from an EMBL/GenBank/DDBJ whole genome shotgun (WGS) entry which is preliminary data.</text>
</comment>
<keyword evidence="2" id="KW-1185">Reference proteome</keyword>
<accession>A0ABR7I7T2</accession>
<proteinExistence type="predicted"/>
<reference evidence="1 2" key="1">
    <citation type="submission" date="2020-08" db="EMBL/GenBank/DDBJ databases">
        <title>Genome public.</title>
        <authorList>
            <person name="Liu C."/>
            <person name="Sun Q."/>
        </authorList>
    </citation>
    <scope>NUCLEOTIDE SEQUENCE [LARGE SCALE GENOMIC DNA]</scope>
    <source>
        <strain evidence="1 2">BX0805</strain>
    </source>
</reference>
<sequence length="483" mass="52334">MYKHGIKINENPTETVKPKEGTSGIAVVIGTSPINLLDDPKKAVNKPIAVRSYEEAVKKMGYSEDYEKYTISQSIYASFKQFSVAPIVLINVLDPARHKEAVTEQEVKVENRQATLKKSGMLMKALVVKKEDAELKSGTDYIATFDEDGYVVISLLESGSAGAATTLKVSGDRIAPEKVTAQDIIGGYDAVTGKETGMACIRQVFPSTGLVPGLLIAPGWSKDANVGAALISKCKEVNGLFRAFAVIDISTAKATKYEDVAKEKEACGFDSEDAAVLWPMIAVGDRKFAYSALYAAKLAANDMANDDVVAISASNQDIGATAAVLEDGTEVTLDEMQANELNAIGVVTVNNFAGKIYTWGNNTSAYPRVTDVKDRRIGCRRFFSWWGNRFILDYHEYIDSPATIKKIEALVDTENIKGNSLAAQGKCAGASISFDASQVDTEDLIEGNIEFTQKLAPYTPMEYITNTLEFDTSMLEAEFEGGN</sequence>
<organism evidence="1 2">
    <name type="scientific">Roseburia yibonii</name>
    <dbReference type="NCBI Taxonomy" id="2763063"/>
    <lineage>
        <taxon>Bacteria</taxon>
        <taxon>Bacillati</taxon>
        <taxon>Bacillota</taxon>
        <taxon>Clostridia</taxon>
        <taxon>Lachnospirales</taxon>
        <taxon>Lachnospiraceae</taxon>
        <taxon>Roseburia</taxon>
    </lineage>
</organism>
<dbReference type="InterPro" id="IPR052042">
    <property type="entry name" value="Tail_sheath_structural"/>
</dbReference>
<dbReference type="EMBL" id="JACOQH010000002">
    <property type="protein sequence ID" value="MBC5753008.1"/>
    <property type="molecule type" value="Genomic_DNA"/>
</dbReference>